<protein>
    <submittedName>
        <fullName evidence="1">Uncharacterized protein</fullName>
    </submittedName>
</protein>
<comment type="caution">
    <text evidence="1">The sequence shown here is derived from an EMBL/GenBank/DDBJ whole genome shotgun (WGS) entry which is preliminary data.</text>
</comment>
<accession>S7V5N4</accession>
<reference evidence="1 2" key="1">
    <citation type="journal article" date="2013" name="Genome Announc.">
        <title>Draft Genome Sequence of Cyclobacterium qasimii Strain M12-11BT, Isolated from Arctic Marine Sediment.</title>
        <authorList>
            <person name="Shivaji S."/>
            <person name="Ara S."/>
            <person name="Singh A."/>
            <person name="Kumar Pinnaka A."/>
        </authorList>
    </citation>
    <scope>NUCLEOTIDE SEQUENCE [LARGE SCALE GENOMIC DNA]</scope>
    <source>
        <strain evidence="1 2">M12-11B</strain>
    </source>
</reference>
<dbReference type="EMBL" id="ATNM01000191">
    <property type="protein sequence ID" value="EPR65475.1"/>
    <property type="molecule type" value="Genomic_DNA"/>
</dbReference>
<proteinExistence type="predicted"/>
<evidence type="ECO:0000313" key="2">
    <source>
        <dbReference type="Proteomes" id="UP000014974"/>
    </source>
</evidence>
<organism evidence="1 2">
    <name type="scientific">Cyclobacterium qasimii M12-11B</name>
    <dbReference type="NCBI Taxonomy" id="641524"/>
    <lineage>
        <taxon>Bacteria</taxon>
        <taxon>Pseudomonadati</taxon>
        <taxon>Bacteroidota</taxon>
        <taxon>Cytophagia</taxon>
        <taxon>Cytophagales</taxon>
        <taxon>Cyclobacteriaceae</taxon>
        <taxon>Cyclobacterium</taxon>
    </lineage>
</organism>
<dbReference type="STRING" id="641524.ADICYQ_5396"/>
<dbReference type="AlphaFoldDB" id="S7V5N4"/>
<name>S7V5N4_9BACT</name>
<dbReference type="Proteomes" id="UP000014974">
    <property type="component" value="Unassembled WGS sequence"/>
</dbReference>
<sequence length="40" mass="4763">MDYYIGIKNKTGFFSVIFFDWAKVQIYFGIRFTTGIMQSQ</sequence>
<evidence type="ECO:0000313" key="1">
    <source>
        <dbReference type="EMBL" id="EPR65475.1"/>
    </source>
</evidence>
<gene>
    <name evidence="1" type="ORF">ADICYQ_5396</name>
</gene>